<keyword evidence="2" id="KW-0479">Metal-binding</keyword>
<dbReference type="PANTHER" id="PTHR47338">
    <property type="entry name" value="ZN(II)2CYS6 TRANSCRIPTION FACTOR (EUROFUNG)-RELATED"/>
    <property type="match status" value="1"/>
</dbReference>
<feature type="compositionally biased region" description="Low complexity" evidence="6">
    <location>
        <begin position="85"/>
        <end position="100"/>
    </location>
</feature>
<dbReference type="EMBL" id="JABAYA010000050">
    <property type="protein sequence ID" value="KAF7727746.1"/>
    <property type="molecule type" value="Genomic_DNA"/>
</dbReference>
<dbReference type="Pfam" id="PF00172">
    <property type="entry name" value="Zn_clus"/>
    <property type="match status" value="1"/>
</dbReference>
<keyword evidence="9" id="KW-1185">Reference proteome</keyword>
<keyword evidence="4" id="KW-0804">Transcription</keyword>
<accession>A0A8H7BUJ8</accession>
<name>A0A8H7BUJ8_9FUNG</name>
<evidence type="ECO:0000256" key="3">
    <source>
        <dbReference type="ARBA" id="ARBA00023015"/>
    </source>
</evidence>
<dbReference type="InterPro" id="IPR036864">
    <property type="entry name" value="Zn2-C6_fun-type_DNA-bd_sf"/>
</dbReference>
<evidence type="ECO:0000256" key="1">
    <source>
        <dbReference type="ARBA" id="ARBA00004123"/>
    </source>
</evidence>
<dbReference type="AlphaFoldDB" id="A0A8H7BUJ8"/>
<dbReference type="GO" id="GO:0008270">
    <property type="term" value="F:zinc ion binding"/>
    <property type="evidence" value="ECO:0007669"/>
    <property type="project" value="InterPro"/>
</dbReference>
<evidence type="ECO:0000256" key="6">
    <source>
        <dbReference type="SAM" id="MobiDB-lite"/>
    </source>
</evidence>
<keyword evidence="5" id="KW-0539">Nucleus</keyword>
<comment type="subcellular location">
    <subcellularLocation>
        <location evidence="1">Nucleus</location>
    </subcellularLocation>
</comment>
<dbReference type="CDD" id="cd00067">
    <property type="entry name" value="GAL4"/>
    <property type="match status" value="1"/>
</dbReference>
<gene>
    <name evidence="8" type="ORF">EC973_007205</name>
</gene>
<feature type="region of interest" description="Disordered" evidence="6">
    <location>
        <begin position="77"/>
        <end position="100"/>
    </location>
</feature>
<dbReference type="PROSITE" id="PS00463">
    <property type="entry name" value="ZN2_CY6_FUNGAL_1"/>
    <property type="match status" value="1"/>
</dbReference>
<proteinExistence type="predicted"/>
<evidence type="ECO:0000313" key="8">
    <source>
        <dbReference type="EMBL" id="KAF7727746.1"/>
    </source>
</evidence>
<feature type="domain" description="Zn(2)-C6 fungal-type" evidence="7">
    <location>
        <begin position="8"/>
        <end position="37"/>
    </location>
</feature>
<evidence type="ECO:0000259" key="7">
    <source>
        <dbReference type="PROSITE" id="PS50048"/>
    </source>
</evidence>
<sequence length="700" mass="81847">MSINKRSPCNECREHKRRCSYETPCQRCSKFNLNCVYTVSKSPRDEEYVQQLVLLQEIDNLHGQMDTMQKEMRDLQLSAARELSPESQSSESSGSQSLSSIDSVRSYKRQRVIAQNKTVCAILSDEDSNDEHWSLTVTNGKLSIRTRIQTHGQLLNNLQHILKALEFHDKMPCDIQNRDDYLRNLLRRMVWKKYGKSRFKSMTKDLPLLMDTVGTACGIVIKADSFTSITLRLLNAYIECNHPIHLTIHRPTFMQLFVDPSHIDQSPAVMALCAAICLMPCKHTKKVVDARELPDYGQFYSDRARELLTDRFDDIDLEVFAAYNFLAYYRVRLFHFPECIKYADMATRLAEILKPMMENTGDPGRRALFHRLHVFTQHVRRVITLSTYKNPPHTRHAEFNRLLDVPDFLMFEPAEGDSEKEQRFIRMHNEILRLRKQIHSTVHMTHSDDLVTFIGTFGHLVEMIMRHWYNELPHDFRLSYPPFDECLNDEMYSTMLELECTQNPIPLLVTLKIYNEYLIMGKSYMPKAHSVDINNEHFANVLRERLAGNDRDASPHHKRWSEKLQHIRAEIGYECTDAEFVEMVTNAIRPGEGRVTMPLVRISITCAINTIRLLQFMRSQEYSCYFDYRMALNAWEVLIRAARISNHLPYLDMARVRDYLIICLDMIREEFSSMPNHSKGSKFIDDMENIMRDEVLNAKA</sequence>
<dbReference type="Gene3D" id="4.10.240.10">
    <property type="entry name" value="Zn(2)-C6 fungal-type DNA-binding domain"/>
    <property type="match status" value="1"/>
</dbReference>
<dbReference type="GO" id="GO:0005634">
    <property type="term" value="C:nucleus"/>
    <property type="evidence" value="ECO:0007669"/>
    <property type="project" value="UniProtKB-SubCell"/>
</dbReference>
<dbReference type="SMART" id="SM00066">
    <property type="entry name" value="GAL4"/>
    <property type="match status" value="1"/>
</dbReference>
<dbReference type="OrthoDB" id="4356994at2759"/>
<keyword evidence="3" id="KW-0805">Transcription regulation</keyword>
<dbReference type="InterPro" id="IPR050815">
    <property type="entry name" value="TF_fung"/>
</dbReference>
<organism evidence="8 9">
    <name type="scientific">Apophysomyces ossiformis</name>
    <dbReference type="NCBI Taxonomy" id="679940"/>
    <lineage>
        <taxon>Eukaryota</taxon>
        <taxon>Fungi</taxon>
        <taxon>Fungi incertae sedis</taxon>
        <taxon>Mucoromycota</taxon>
        <taxon>Mucoromycotina</taxon>
        <taxon>Mucoromycetes</taxon>
        <taxon>Mucorales</taxon>
        <taxon>Mucorineae</taxon>
        <taxon>Mucoraceae</taxon>
        <taxon>Apophysomyces</taxon>
    </lineage>
</organism>
<dbReference type="PROSITE" id="PS50048">
    <property type="entry name" value="ZN2_CY6_FUNGAL_2"/>
    <property type="match status" value="1"/>
</dbReference>
<dbReference type="Proteomes" id="UP000605846">
    <property type="component" value="Unassembled WGS sequence"/>
</dbReference>
<reference evidence="8" key="1">
    <citation type="submission" date="2020-01" db="EMBL/GenBank/DDBJ databases">
        <title>Genome Sequencing of Three Apophysomyces-Like Fungal Strains Confirms a Novel Fungal Genus in the Mucoromycota with divergent Burkholderia-like Endosymbiotic Bacteria.</title>
        <authorList>
            <person name="Stajich J.E."/>
            <person name="Macias A.M."/>
            <person name="Carter-House D."/>
            <person name="Lovett B."/>
            <person name="Kasson L.R."/>
            <person name="Berry K."/>
            <person name="Grigoriev I."/>
            <person name="Chang Y."/>
            <person name="Spatafora J."/>
            <person name="Kasson M.T."/>
        </authorList>
    </citation>
    <scope>NUCLEOTIDE SEQUENCE</scope>
    <source>
        <strain evidence="8">NRRL A-21654</strain>
    </source>
</reference>
<dbReference type="CDD" id="cd12148">
    <property type="entry name" value="fungal_TF_MHR"/>
    <property type="match status" value="1"/>
</dbReference>
<evidence type="ECO:0000256" key="4">
    <source>
        <dbReference type="ARBA" id="ARBA00023163"/>
    </source>
</evidence>
<evidence type="ECO:0000256" key="5">
    <source>
        <dbReference type="ARBA" id="ARBA00023242"/>
    </source>
</evidence>
<dbReference type="GO" id="GO:0000981">
    <property type="term" value="F:DNA-binding transcription factor activity, RNA polymerase II-specific"/>
    <property type="evidence" value="ECO:0007669"/>
    <property type="project" value="InterPro"/>
</dbReference>
<evidence type="ECO:0000313" key="9">
    <source>
        <dbReference type="Proteomes" id="UP000605846"/>
    </source>
</evidence>
<evidence type="ECO:0000256" key="2">
    <source>
        <dbReference type="ARBA" id="ARBA00022723"/>
    </source>
</evidence>
<dbReference type="InterPro" id="IPR001138">
    <property type="entry name" value="Zn2Cys6_DnaBD"/>
</dbReference>
<protein>
    <recommendedName>
        <fullName evidence="7">Zn(2)-C6 fungal-type domain-containing protein</fullName>
    </recommendedName>
</protein>
<dbReference type="PANTHER" id="PTHR47338:SF5">
    <property type="entry name" value="ZN(II)2CYS6 TRANSCRIPTION FACTOR (EUROFUNG)"/>
    <property type="match status" value="1"/>
</dbReference>
<dbReference type="SUPFAM" id="SSF57701">
    <property type="entry name" value="Zn2/Cys6 DNA-binding domain"/>
    <property type="match status" value="1"/>
</dbReference>
<comment type="caution">
    <text evidence="8">The sequence shown here is derived from an EMBL/GenBank/DDBJ whole genome shotgun (WGS) entry which is preliminary data.</text>
</comment>